<proteinExistence type="predicted"/>
<evidence type="ECO:0000313" key="2">
    <source>
        <dbReference type="Proteomes" id="UP001163321"/>
    </source>
</evidence>
<name>A0ACC0VIX8_9STRA</name>
<sequence>MHPRRGTIKYEAGRVGENVSCLADVPSHDDVLVVSRSTSMPHVVAVVLKRLLLWRRVQTWSLALALALVLQREKNVFDVLLTSGTGKCTLEGRGTKTPGFDGAQGTLEITPESTGRQVIRLIESVPALLCHNARSSAPRARTTSAYKKTNLWFILVKHVLKLE</sequence>
<organism evidence="1 2">
    <name type="scientific">Peronosclerospora sorghi</name>
    <dbReference type="NCBI Taxonomy" id="230839"/>
    <lineage>
        <taxon>Eukaryota</taxon>
        <taxon>Sar</taxon>
        <taxon>Stramenopiles</taxon>
        <taxon>Oomycota</taxon>
        <taxon>Peronosporomycetes</taxon>
        <taxon>Peronosporales</taxon>
        <taxon>Peronosporaceae</taxon>
        <taxon>Peronosclerospora</taxon>
    </lineage>
</organism>
<evidence type="ECO:0000313" key="1">
    <source>
        <dbReference type="EMBL" id="KAI9906086.1"/>
    </source>
</evidence>
<dbReference type="Proteomes" id="UP001163321">
    <property type="component" value="Chromosome 9"/>
</dbReference>
<keyword evidence="2" id="KW-1185">Reference proteome</keyword>
<dbReference type="EMBL" id="CM047588">
    <property type="protein sequence ID" value="KAI9906086.1"/>
    <property type="molecule type" value="Genomic_DNA"/>
</dbReference>
<gene>
    <name evidence="1" type="ORF">PsorP6_014117</name>
</gene>
<comment type="caution">
    <text evidence="1">The sequence shown here is derived from an EMBL/GenBank/DDBJ whole genome shotgun (WGS) entry which is preliminary data.</text>
</comment>
<reference evidence="1 2" key="1">
    <citation type="journal article" date="2022" name="bioRxiv">
        <title>The genome of the oomycete Peronosclerospora sorghi, a cosmopolitan pathogen of maize and sorghum, is inflated with dispersed pseudogenes.</title>
        <authorList>
            <person name="Fletcher K."/>
            <person name="Martin F."/>
            <person name="Isakeit T."/>
            <person name="Cavanaugh K."/>
            <person name="Magill C."/>
            <person name="Michelmore R."/>
        </authorList>
    </citation>
    <scope>NUCLEOTIDE SEQUENCE [LARGE SCALE GENOMIC DNA]</scope>
    <source>
        <strain evidence="1">P6</strain>
    </source>
</reference>
<protein>
    <submittedName>
        <fullName evidence="1">Uncharacterized protein</fullName>
    </submittedName>
</protein>
<accession>A0ACC0VIX8</accession>